<protein>
    <submittedName>
        <fullName evidence="1">Uncharacterized protein</fullName>
    </submittedName>
</protein>
<evidence type="ECO:0000313" key="1">
    <source>
        <dbReference type="EMBL" id="ERI85944.1"/>
    </source>
</evidence>
<sequence>MAFYSDSQFESGQLGSSSCANLWLVFRRRSTGHALALVSLLPVVLYPTFESKRLRH</sequence>
<dbReference type="EMBL" id="AWSV01000061">
    <property type="protein sequence ID" value="ERI85944.1"/>
    <property type="molecule type" value="Genomic_DNA"/>
</dbReference>
<evidence type="ECO:0000313" key="2">
    <source>
        <dbReference type="Proteomes" id="UP000016496"/>
    </source>
</evidence>
<dbReference type="AlphaFoldDB" id="U2C625"/>
<comment type="caution">
    <text evidence="1">The sequence shown here is derived from an EMBL/GenBank/DDBJ whole genome shotgun (WGS) entry which is preliminary data.</text>
</comment>
<dbReference type="HOGENOM" id="CLU_3004640_0_0_10"/>
<dbReference type="Proteomes" id="UP000016496">
    <property type="component" value="Unassembled WGS sequence"/>
</dbReference>
<name>U2C625_9BACE</name>
<accession>U2C625</accession>
<gene>
    <name evidence="1" type="ORF">HMPREF1981_01142</name>
</gene>
<reference evidence="1 2" key="1">
    <citation type="submission" date="2013-08" db="EMBL/GenBank/DDBJ databases">
        <authorList>
            <person name="Weinstock G."/>
            <person name="Sodergren E."/>
            <person name="Wylie T."/>
            <person name="Fulton L."/>
            <person name="Fulton R."/>
            <person name="Fronick C."/>
            <person name="O'Laughlin M."/>
            <person name="Godfrey J."/>
            <person name="Miner T."/>
            <person name="Herter B."/>
            <person name="Appelbaum E."/>
            <person name="Cordes M."/>
            <person name="Lek S."/>
            <person name="Wollam A."/>
            <person name="Pepin K.H."/>
            <person name="Palsikar V.B."/>
            <person name="Mitreva M."/>
            <person name="Wilson R.K."/>
        </authorList>
    </citation>
    <scope>NUCLEOTIDE SEQUENCE [LARGE SCALE GENOMIC DNA]</scope>
    <source>
        <strain evidence="1 2">F0041</strain>
    </source>
</reference>
<organism evidence="1 2">
    <name type="scientific">Bacteroides pyogenes F0041</name>
    <dbReference type="NCBI Taxonomy" id="1321819"/>
    <lineage>
        <taxon>Bacteria</taxon>
        <taxon>Pseudomonadati</taxon>
        <taxon>Bacteroidota</taxon>
        <taxon>Bacteroidia</taxon>
        <taxon>Bacteroidales</taxon>
        <taxon>Bacteroidaceae</taxon>
        <taxon>Bacteroides</taxon>
    </lineage>
</organism>
<proteinExistence type="predicted"/>
<dbReference type="PATRIC" id="fig|1321819.3.peg.1052"/>